<keyword evidence="2" id="KW-1133">Transmembrane helix</keyword>
<evidence type="ECO:0000256" key="1">
    <source>
        <dbReference type="SAM" id="MobiDB-lite"/>
    </source>
</evidence>
<dbReference type="Proteomes" id="UP000539146">
    <property type="component" value="Unassembled WGS sequence"/>
</dbReference>
<protein>
    <submittedName>
        <fullName evidence="3">DUF3099 domain-containing protein</fullName>
    </submittedName>
</protein>
<sequence>MKSQRTKSRTTAMQSITTLPDSPELDRAHRLSKYVWQMAFRVVCFVGAVLIWSAWHTWLAVIPIVAAAVIPWVAVILANAGSQAESDIVTPAGAIELYDAVDPRLREQQEDARAEAYRAEQERLREQAQHAQEEWQRNGDRSRVWTARPKARR</sequence>
<feature type="transmembrane region" description="Helical" evidence="2">
    <location>
        <begin position="34"/>
        <end position="52"/>
    </location>
</feature>
<feature type="transmembrane region" description="Helical" evidence="2">
    <location>
        <begin position="58"/>
        <end position="78"/>
    </location>
</feature>
<dbReference type="InterPro" id="IPR021449">
    <property type="entry name" value="DUF3099"/>
</dbReference>
<feature type="compositionally biased region" description="Basic and acidic residues" evidence="1">
    <location>
        <begin position="108"/>
        <end position="143"/>
    </location>
</feature>
<dbReference type="EMBL" id="JABMCG010000074">
    <property type="protein sequence ID" value="NUU27064.1"/>
    <property type="molecule type" value="Genomic_DNA"/>
</dbReference>
<organism evidence="3 4">
    <name type="scientific">Curtobacterium citreum</name>
    <dbReference type="NCBI Taxonomy" id="2036"/>
    <lineage>
        <taxon>Bacteria</taxon>
        <taxon>Bacillati</taxon>
        <taxon>Actinomycetota</taxon>
        <taxon>Actinomycetes</taxon>
        <taxon>Micrococcales</taxon>
        <taxon>Microbacteriaceae</taxon>
        <taxon>Curtobacterium</taxon>
    </lineage>
</organism>
<dbReference type="AlphaFoldDB" id="A0A850DPC6"/>
<keyword evidence="2" id="KW-0472">Membrane</keyword>
<evidence type="ECO:0000313" key="4">
    <source>
        <dbReference type="Proteomes" id="UP000539146"/>
    </source>
</evidence>
<dbReference type="RefSeq" id="WP_174777163.1">
    <property type="nucleotide sequence ID" value="NZ_BAAAWP010000001.1"/>
</dbReference>
<reference evidence="3 4" key="1">
    <citation type="submission" date="2020-05" db="EMBL/GenBank/DDBJ databases">
        <title>Genome Sequencing of Type Strains.</title>
        <authorList>
            <person name="Lemaire J.F."/>
            <person name="Inderbitzin P."/>
            <person name="Gregorio O.A."/>
            <person name="Collins S.B."/>
            <person name="Wespe N."/>
            <person name="Knight-Connoni V."/>
        </authorList>
    </citation>
    <scope>NUCLEOTIDE SEQUENCE [LARGE SCALE GENOMIC DNA]</scope>
    <source>
        <strain evidence="3 4">DSM 20512</strain>
    </source>
</reference>
<gene>
    <name evidence="3" type="ORF">HP467_02890</name>
</gene>
<accession>A0A850DPC6</accession>
<evidence type="ECO:0000256" key="2">
    <source>
        <dbReference type="SAM" id="Phobius"/>
    </source>
</evidence>
<keyword evidence="2" id="KW-0812">Transmembrane</keyword>
<name>A0A850DPC6_9MICO</name>
<feature type="region of interest" description="Disordered" evidence="1">
    <location>
        <begin position="108"/>
        <end position="153"/>
    </location>
</feature>
<proteinExistence type="predicted"/>
<evidence type="ECO:0000313" key="3">
    <source>
        <dbReference type="EMBL" id="NUU27064.1"/>
    </source>
</evidence>
<dbReference type="Pfam" id="PF11298">
    <property type="entry name" value="DUF3099"/>
    <property type="match status" value="1"/>
</dbReference>
<comment type="caution">
    <text evidence="3">The sequence shown here is derived from an EMBL/GenBank/DDBJ whole genome shotgun (WGS) entry which is preliminary data.</text>
</comment>